<dbReference type="AlphaFoldDB" id="A0A1Y2PHP9"/>
<dbReference type="EMBL" id="LAPZ01000001">
    <property type="protein sequence ID" value="OSY89317.1"/>
    <property type="molecule type" value="Genomic_DNA"/>
</dbReference>
<dbReference type="InParanoid" id="A0A1Y2PHP9"/>
<evidence type="ECO:0000313" key="2">
    <source>
        <dbReference type="Proteomes" id="UP000194221"/>
    </source>
</evidence>
<dbReference type="Proteomes" id="UP000194221">
    <property type="component" value="Unassembled WGS sequence"/>
</dbReference>
<organism evidence="1 2">
    <name type="scientific">Tenacibaculum holothuriorum</name>
    <dbReference type="NCBI Taxonomy" id="1635173"/>
    <lineage>
        <taxon>Bacteria</taxon>
        <taxon>Pseudomonadati</taxon>
        <taxon>Bacteroidota</taxon>
        <taxon>Flavobacteriia</taxon>
        <taxon>Flavobacteriales</taxon>
        <taxon>Flavobacteriaceae</taxon>
        <taxon>Tenacibaculum</taxon>
    </lineage>
</organism>
<protein>
    <submittedName>
        <fullName evidence="1">Uncharacterized protein</fullName>
    </submittedName>
</protein>
<comment type="caution">
    <text evidence="1">The sequence shown here is derived from an EMBL/GenBank/DDBJ whole genome shotgun (WGS) entry which is preliminary data.</text>
</comment>
<reference evidence="1 2" key="1">
    <citation type="submission" date="2015-03" db="EMBL/GenBank/DDBJ databases">
        <title>Genome sequence of Tenacibaculum sp. S2-2, isolated from intestinal microbiota of sea cucumber, Apostichopus japonicas.</title>
        <authorList>
            <person name="Shao Z."/>
            <person name="Wang L."/>
            <person name="Li X."/>
        </authorList>
    </citation>
    <scope>NUCLEOTIDE SEQUENCE [LARGE SCALE GENOMIC DNA]</scope>
    <source>
        <strain evidence="1 2">S2-2</strain>
    </source>
</reference>
<evidence type="ECO:0000313" key="1">
    <source>
        <dbReference type="EMBL" id="OSY89317.1"/>
    </source>
</evidence>
<name>A0A1Y2PHP9_9FLAO</name>
<proteinExistence type="predicted"/>
<keyword evidence="2" id="KW-1185">Reference proteome</keyword>
<gene>
    <name evidence="1" type="ORF">WH52_01370</name>
</gene>
<sequence length="64" mass="7325">MLKMFKTIGNGFNKVVKAATTFEKITKTASMILKYLKLAYKDYCGIWSIEIEQIEVESEEIKAS</sequence>
<dbReference type="STRING" id="1635173.WH52_01370"/>
<accession>A0A1Y2PHP9</accession>